<feature type="region of interest" description="Disordered" evidence="1">
    <location>
        <begin position="1"/>
        <end position="103"/>
    </location>
</feature>
<organism evidence="2 3">
    <name type="scientific">Hibiscus syriacus</name>
    <name type="common">Rose of Sharon</name>
    <dbReference type="NCBI Taxonomy" id="106335"/>
    <lineage>
        <taxon>Eukaryota</taxon>
        <taxon>Viridiplantae</taxon>
        <taxon>Streptophyta</taxon>
        <taxon>Embryophyta</taxon>
        <taxon>Tracheophyta</taxon>
        <taxon>Spermatophyta</taxon>
        <taxon>Magnoliopsida</taxon>
        <taxon>eudicotyledons</taxon>
        <taxon>Gunneridae</taxon>
        <taxon>Pentapetalae</taxon>
        <taxon>rosids</taxon>
        <taxon>malvids</taxon>
        <taxon>Malvales</taxon>
        <taxon>Malvaceae</taxon>
        <taxon>Malvoideae</taxon>
        <taxon>Hibiscus</taxon>
    </lineage>
</organism>
<accession>A0A6A3A318</accession>
<feature type="compositionally biased region" description="Basic and acidic residues" evidence="1">
    <location>
        <begin position="50"/>
        <end position="103"/>
    </location>
</feature>
<sequence length="103" mass="11921">MATEQCVRPVEKKPDETSHGYHLNHGIHAAQHAESKAPSHGIRAPQHVAHGMDHGKKEKKMKDNKEKKEKKDKKEKEKEKKPEKNKEKKENHKKCKDDNNDSD</sequence>
<dbReference type="Proteomes" id="UP000436088">
    <property type="component" value="Unassembled WGS sequence"/>
</dbReference>
<evidence type="ECO:0000313" key="2">
    <source>
        <dbReference type="EMBL" id="KAE8697615.1"/>
    </source>
</evidence>
<reference evidence="2" key="1">
    <citation type="submission" date="2019-09" db="EMBL/GenBank/DDBJ databases">
        <title>Draft genome information of white flower Hibiscus syriacus.</title>
        <authorList>
            <person name="Kim Y.-M."/>
        </authorList>
    </citation>
    <scope>NUCLEOTIDE SEQUENCE [LARGE SCALE GENOMIC DNA]</scope>
    <source>
        <strain evidence="2">YM2019G1</strain>
    </source>
</reference>
<protein>
    <submittedName>
        <fullName evidence="2">Uncharacterized protein</fullName>
    </submittedName>
</protein>
<proteinExistence type="predicted"/>
<dbReference type="EMBL" id="VEPZ02001050">
    <property type="protein sequence ID" value="KAE8697615.1"/>
    <property type="molecule type" value="Genomic_DNA"/>
</dbReference>
<comment type="caution">
    <text evidence="2">The sequence shown here is derived from an EMBL/GenBank/DDBJ whole genome shotgun (WGS) entry which is preliminary data.</text>
</comment>
<feature type="compositionally biased region" description="Basic and acidic residues" evidence="1">
    <location>
        <begin position="9"/>
        <end position="19"/>
    </location>
</feature>
<gene>
    <name evidence="2" type="ORF">F3Y22_tig00110616pilonHSYRG00020</name>
</gene>
<name>A0A6A3A318_HIBSY</name>
<evidence type="ECO:0000256" key="1">
    <source>
        <dbReference type="SAM" id="MobiDB-lite"/>
    </source>
</evidence>
<evidence type="ECO:0000313" key="3">
    <source>
        <dbReference type="Proteomes" id="UP000436088"/>
    </source>
</evidence>
<keyword evidence="3" id="KW-1185">Reference proteome</keyword>
<dbReference type="AlphaFoldDB" id="A0A6A3A318"/>